<accession>A0AAV7XJQ4</accession>
<proteinExistence type="predicted"/>
<gene>
    <name evidence="2" type="ORF">ONE63_010425</name>
</gene>
<dbReference type="Proteomes" id="UP001075354">
    <property type="component" value="Chromosome 9"/>
</dbReference>
<protein>
    <recommendedName>
        <fullName evidence="4">C2H2-type domain-containing protein</fullName>
    </recommendedName>
</protein>
<evidence type="ECO:0000256" key="1">
    <source>
        <dbReference type="SAM" id="MobiDB-lite"/>
    </source>
</evidence>
<feature type="compositionally biased region" description="Low complexity" evidence="1">
    <location>
        <begin position="10"/>
        <end position="22"/>
    </location>
</feature>
<evidence type="ECO:0000313" key="2">
    <source>
        <dbReference type="EMBL" id="KAJ1523869.1"/>
    </source>
</evidence>
<comment type="caution">
    <text evidence="2">The sequence shown here is derived from an EMBL/GenBank/DDBJ whole genome shotgun (WGS) entry which is preliminary data.</text>
</comment>
<evidence type="ECO:0008006" key="4">
    <source>
        <dbReference type="Google" id="ProtNLM"/>
    </source>
</evidence>
<feature type="region of interest" description="Disordered" evidence="1">
    <location>
        <begin position="75"/>
        <end position="101"/>
    </location>
</feature>
<feature type="region of interest" description="Disordered" evidence="1">
    <location>
        <begin position="242"/>
        <end position="270"/>
    </location>
</feature>
<feature type="region of interest" description="Disordered" evidence="1">
    <location>
        <begin position="1"/>
        <end position="31"/>
    </location>
</feature>
<evidence type="ECO:0000313" key="3">
    <source>
        <dbReference type="Proteomes" id="UP001075354"/>
    </source>
</evidence>
<feature type="compositionally biased region" description="Basic residues" evidence="1">
    <location>
        <begin position="259"/>
        <end position="270"/>
    </location>
</feature>
<feature type="compositionally biased region" description="Low complexity" evidence="1">
    <location>
        <begin position="242"/>
        <end position="258"/>
    </location>
</feature>
<organism evidence="2 3">
    <name type="scientific">Megalurothrips usitatus</name>
    <name type="common">bean blossom thrips</name>
    <dbReference type="NCBI Taxonomy" id="439358"/>
    <lineage>
        <taxon>Eukaryota</taxon>
        <taxon>Metazoa</taxon>
        <taxon>Ecdysozoa</taxon>
        <taxon>Arthropoda</taxon>
        <taxon>Hexapoda</taxon>
        <taxon>Insecta</taxon>
        <taxon>Pterygota</taxon>
        <taxon>Neoptera</taxon>
        <taxon>Paraneoptera</taxon>
        <taxon>Thysanoptera</taxon>
        <taxon>Terebrantia</taxon>
        <taxon>Thripoidea</taxon>
        <taxon>Thripidae</taxon>
        <taxon>Megalurothrips</taxon>
    </lineage>
</organism>
<dbReference type="AlphaFoldDB" id="A0AAV7XJQ4"/>
<name>A0AAV7XJQ4_9NEOP</name>
<keyword evidence="3" id="KW-1185">Reference proteome</keyword>
<sequence>MADFAEAFKQQHIQTQQQLSPQQPSPPQVQQTAAAVYLQEQFQAETDAATAALVGAGTVAVDADAMEAFESQQVAVEEDEAAAGPGQAQAGEGEVDPNAPDTWFMTDESLEWTDSKIASYNPKQKLFRCIDCECCGFLARVAEHWLGTHANLRVFQCPHCPYASAWARCVRMHLARQHNASEQNALWTENPVLGEVTKYLSRLRARVEAGPLVVVNEDELSDYLTVDSVVITSGGALAHTLTPTTSIPSTSRATPATPHRQHRANKNKGPRRVNKAIAVAAAVAAAQARGESTEQAAAAGTRGEVCDKCWRWCGGAARVCCRGTDGRPSGRAAKGRRTAWTESLACALCCCIYSACRRVPLSAALEMCVVLEAKSSAFS</sequence>
<reference evidence="2" key="1">
    <citation type="submission" date="2022-12" db="EMBL/GenBank/DDBJ databases">
        <title>Chromosome-level genome assembly of the bean flower thrips Megalurothrips usitatus.</title>
        <authorList>
            <person name="Ma L."/>
            <person name="Liu Q."/>
            <person name="Li H."/>
            <person name="Cai W."/>
        </authorList>
    </citation>
    <scope>NUCLEOTIDE SEQUENCE</scope>
    <source>
        <strain evidence="2">Cailab_2022a</strain>
    </source>
</reference>
<feature type="compositionally biased region" description="Low complexity" evidence="1">
    <location>
        <begin position="82"/>
        <end position="92"/>
    </location>
</feature>
<dbReference type="EMBL" id="JAPTSV010000009">
    <property type="protein sequence ID" value="KAJ1523869.1"/>
    <property type="molecule type" value="Genomic_DNA"/>
</dbReference>